<sequence length="51" mass="6062">MGRGEDDEHSDVDLYVLVDEADKEAFLKNRQMHLESYQRIIFYDDIFIIAP</sequence>
<reference evidence="1 2" key="1">
    <citation type="submission" date="2018-08" db="EMBL/GenBank/DDBJ databases">
        <title>Genome sequence of strict halophilic Halobacillus trueperi SS1 isolated from Lunsu, a salty water body of North West Himalayas.</title>
        <authorList>
            <person name="Gupta S."/>
            <person name="Sharma P."/>
            <person name="Dev K."/>
            <person name="Baumler D."/>
            <person name="Sourirajan A."/>
        </authorList>
    </citation>
    <scope>NUCLEOTIDE SEQUENCE [LARGE SCALE GENOMIC DNA]</scope>
    <source>
        <strain evidence="1 2">SS1</strain>
    </source>
</reference>
<proteinExistence type="predicted"/>
<dbReference type="Proteomes" id="UP000257032">
    <property type="component" value="Unassembled WGS sequence"/>
</dbReference>
<organism evidence="1 2">
    <name type="scientific">Halobacillus trueperi</name>
    <dbReference type="NCBI Taxonomy" id="156205"/>
    <lineage>
        <taxon>Bacteria</taxon>
        <taxon>Bacillati</taxon>
        <taxon>Bacillota</taxon>
        <taxon>Bacilli</taxon>
        <taxon>Bacillales</taxon>
        <taxon>Bacillaceae</taxon>
        <taxon>Halobacillus</taxon>
    </lineage>
</organism>
<protein>
    <submittedName>
        <fullName evidence="1">Nucleotidyltransferase domain-containing protein</fullName>
    </submittedName>
</protein>
<dbReference type="Gene3D" id="3.30.460.10">
    <property type="entry name" value="Beta Polymerase, domain 2"/>
    <property type="match status" value="1"/>
</dbReference>
<dbReference type="InterPro" id="IPR043519">
    <property type="entry name" value="NT_sf"/>
</dbReference>
<accession>A0A3D8VPV5</accession>
<dbReference type="SUPFAM" id="SSF81301">
    <property type="entry name" value="Nucleotidyltransferase"/>
    <property type="match status" value="1"/>
</dbReference>
<keyword evidence="1" id="KW-0808">Transferase</keyword>
<dbReference type="AlphaFoldDB" id="A0A3D8VPV5"/>
<dbReference type="GO" id="GO:0016740">
    <property type="term" value="F:transferase activity"/>
    <property type="evidence" value="ECO:0007669"/>
    <property type="project" value="UniProtKB-KW"/>
</dbReference>
<gene>
    <name evidence="1" type="ORF">DXT76_07525</name>
</gene>
<comment type="caution">
    <text evidence="1">The sequence shown here is derived from an EMBL/GenBank/DDBJ whole genome shotgun (WGS) entry which is preliminary data.</text>
</comment>
<evidence type="ECO:0000313" key="2">
    <source>
        <dbReference type="Proteomes" id="UP000257032"/>
    </source>
</evidence>
<feature type="non-terminal residue" evidence="1">
    <location>
        <position position="51"/>
    </location>
</feature>
<name>A0A3D8VPV5_9BACI</name>
<dbReference type="EMBL" id="QTLC01000030">
    <property type="protein sequence ID" value="RDY71426.1"/>
    <property type="molecule type" value="Genomic_DNA"/>
</dbReference>
<evidence type="ECO:0000313" key="1">
    <source>
        <dbReference type="EMBL" id="RDY71426.1"/>
    </source>
</evidence>